<dbReference type="CDD" id="cd08502">
    <property type="entry name" value="PBP2_NikA_DppA_OppA_like_16"/>
    <property type="match status" value="1"/>
</dbReference>
<proteinExistence type="inferred from homology"/>
<keyword evidence="7" id="KW-1185">Reference proteome</keyword>
<reference evidence="7" key="1">
    <citation type="journal article" date="2021" name="Syst. Appl. Microbiol.">
        <title>Roseomonas hellenica sp. nov., isolated from roots of wild-growing Alkanna tinctoria.</title>
        <authorList>
            <person name="Rat A."/>
            <person name="Naranjo H.D."/>
            <person name="Lebbe L."/>
            <person name="Cnockaert M."/>
            <person name="Krigas N."/>
            <person name="Grigoriadou K."/>
            <person name="Maloupa E."/>
            <person name="Willems A."/>
        </authorList>
    </citation>
    <scope>NUCLEOTIDE SEQUENCE [LARGE SCALE GENOMIC DNA]</scope>
    <source>
        <strain evidence="7">LMG 31523</strain>
    </source>
</reference>
<keyword evidence="3 4" id="KW-0732">Signal</keyword>
<evidence type="ECO:0000256" key="3">
    <source>
        <dbReference type="ARBA" id="ARBA00022729"/>
    </source>
</evidence>
<feature type="domain" description="Solute-binding protein family 5" evidence="5">
    <location>
        <begin position="70"/>
        <end position="442"/>
    </location>
</feature>
<comment type="subcellular location">
    <subcellularLocation>
        <location evidence="1">Periplasm</location>
    </subcellularLocation>
</comment>
<dbReference type="RefSeq" id="WP_211858336.1">
    <property type="nucleotide sequence ID" value="NZ_JAAGBB010000102.1"/>
</dbReference>
<dbReference type="PANTHER" id="PTHR30290">
    <property type="entry name" value="PERIPLASMIC BINDING COMPONENT OF ABC TRANSPORTER"/>
    <property type="match status" value="1"/>
</dbReference>
<evidence type="ECO:0000313" key="6">
    <source>
        <dbReference type="EMBL" id="MBR0669364.1"/>
    </source>
</evidence>
<feature type="signal peptide" evidence="4">
    <location>
        <begin position="1"/>
        <end position="21"/>
    </location>
</feature>
<evidence type="ECO:0000259" key="5">
    <source>
        <dbReference type="Pfam" id="PF00496"/>
    </source>
</evidence>
<dbReference type="EMBL" id="JAAGBB010000102">
    <property type="protein sequence ID" value="MBR0669364.1"/>
    <property type="molecule type" value="Genomic_DNA"/>
</dbReference>
<dbReference type="InterPro" id="IPR000914">
    <property type="entry name" value="SBP_5_dom"/>
</dbReference>
<feature type="chain" id="PRO_5045521250" evidence="4">
    <location>
        <begin position="22"/>
        <end position="526"/>
    </location>
</feature>
<dbReference type="SUPFAM" id="SSF53850">
    <property type="entry name" value="Periplasmic binding protein-like II"/>
    <property type="match status" value="1"/>
</dbReference>
<dbReference type="PIRSF" id="PIRSF002741">
    <property type="entry name" value="MppA"/>
    <property type="match status" value="1"/>
</dbReference>
<evidence type="ECO:0000256" key="1">
    <source>
        <dbReference type="ARBA" id="ARBA00004418"/>
    </source>
</evidence>
<evidence type="ECO:0000313" key="7">
    <source>
        <dbReference type="Proteomes" id="UP001196870"/>
    </source>
</evidence>
<gene>
    <name evidence="6" type="ORF">GXW71_33755</name>
</gene>
<organism evidence="6 7">
    <name type="scientific">Plastoroseomonas hellenica</name>
    <dbReference type="NCBI Taxonomy" id="2687306"/>
    <lineage>
        <taxon>Bacteria</taxon>
        <taxon>Pseudomonadati</taxon>
        <taxon>Pseudomonadota</taxon>
        <taxon>Alphaproteobacteria</taxon>
        <taxon>Acetobacterales</taxon>
        <taxon>Acetobacteraceae</taxon>
        <taxon>Plastoroseomonas</taxon>
    </lineage>
</organism>
<dbReference type="Gene3D" id="3.10.105.10">
    <property type="entry name" value="Dipeptide-binding Protein, Domain 3"/>
    <property type="match status" value="1"/>
</dbReference>
<name>A0ABS5F9X3_9PROT</name>
<evidence type="ECO:0000256" key="2">
    <source>
        <dbReference type="ARBA" id="ARBA00005695"/>
    </source>
</evidence>
<accession>A0ABS5F9X3</accession>
<sequence length="526" mass="57967">MKRRTLLGAAGAAALARPALTQPATARVLRFVPETNLIVLDPIVTTAAVTTMHGYAVFDTLYGVDEQLRPQPQMAEGARFSDDGKTCDILLREGLVFHDGERVLARDAVASLRRWSQRDSFGQALAAAVDAWEAPDDRTIRVRLKRPFPHLLRAIGKPHSSPAFIMPERMASTDAMRPITDMVGSGPLRFKADEYVSGSRIVYTRFEGYRPRDEAASWSAGGKRVHFDRVEWHVMPDHATAAAALRAGEVDWWETAQGDLVPALRRDRRLTVRPLNAFGLILGMRFNHATQPFSNPALRRAILAAVNQADYLQAVTGGDADSYRLCRAMFPCGLPGVNELGVDAMKQPPDLAQARAAVAAAGYRGEKVVLLHASDHPVIAPLGDITADLLRRLGMNVDQQTMDWGTVVQRRVSQEPVERGGWSIFHTTWPGSSVTNPAENLYIRGQGARGWFGWHDNPEAERLTAEWLATSDPGEAQRLLDAVQRSTLTSVPVVPLGQMLPNMAHRRELGGIVTASSPYFWSVRRQ</sequence>
<dbReference type="PANTHER" id="PTHR30290:SF38">
    <property type="entry name" value="D,D-DIPEPTIDE-BINDING PERIPLASMIC PROTEIN DDPA-RELATED"/>
    <property type="match status" value="1"/>
</dbReference>
<dbReference type="Gene3D" id="3.40.190.10">
    <property type="entry name" value="Periplasmic binding protein-like II"/>
    <property type="match status" value="1"/>
</dbReference>
<protein>
    <submittedName>
        <fullName evidence="6">ABC transporter substrate-binding protein</fullName>
    </submittedName>
</protein>
<dbReference type="InterPro" id="IPR039424">
    <property type="entry name" value="SBP_5"/>
</dbReference>
<evidence type="ECO:0000256" key="4">
    <source>
        <dbReference type="SAM" id="SignalP"/>
    </source>
</evidence>
<comment type="similarity">
    <text evidence="2">Belongs to the bacterial solute-binding protein 5 family.</text>
</comment>
<comment type="caution">
    <text evidence="6">The sequence shown here is derived from an EMBL/GenBank/DDBJ whole genome shotgun (WGS) entry which is preliminary data.</text>
</comment>
<dbReference type="Pfam" id="PF00496">
    <property type="entry name" value="SBP_bac_5"/>
    <property type="match status" value="1"/>
</dbReference>
<dbReference type="Proteomes" id="UP001196870">
    <property type="component" value="Unassembled WGS sequence"/>
</dbReference>
<dbReference type="InterPro" id="IPR030678">
    <property type="entry name" value="Peptide/Ni-bd"/>
</dbReference>